<evidence type="ECO:0000256" key="3">
    <source>
        <dbReference type="ARBA" id="ARBA00022475"/>
    </source>
</evidence>
<dbReference type="Proteomes" id="UP000237682">
    <property type="component" value="Unassembled WGS sequence"/>
</dbReference>
<evidence type="ECO:0000256" key="7">
    <source>
        <dbReference type="SAM" id="Phobius"/>
    </source>
</evidence>
<keyword evidence="9" id="KW-1185">Reference proteome</keyword>
<reference evidence="8 9" key="1">
    <citation type="submission" date="2018-02" db="EMBL/GenBank/DDBJ databases">
        <title>Whole genome sequencing of endophytic bacterium.</title>
        <authorList>
            <person name="Eedara R."/>
            <person name="Podile A.R."/>
        </authorList>
    </citation>
    <scope>NUCLEOTIDE SEQUENCE [LARGE SCALE GENOMIC DNA]</scope>
    <source>
        <strain evidence="8 9">RP1T</strain>
    </source>
</reference>
<comment type="subcellular location">
    <subcellularLocation>
        <location evidence="1">Cell membrane</location>
        <topology evidence="1">Multi-pass membrane protein</topology>
    </subcellularLocation>
</comment>
<evidence type="ECO:0000256" key="6">
    <source>
        <dbReference type="ARBA" id="ARBA00023136"/>
    </source>
</evidence>
<evidence type="ECO:0000313" key="9">
    <source>
        <dbReference type="Proteomes" id="UP000237682"/>
    </source>
</evidence>
<dbReference type="Pfam" id="PF07681">
    <property type="entry name" value="DoxX"/>
    <property type="match status" value="1"/>
</dbReference>
<comment type="caution">
    <text evidence="8">The sequence shown here is derived from an EMBL/GenBank/DDBJ whole genome shotgun (WGS) entry which is preliminary data.</text>
</comment>
<comment type="similarity">
    <text evidence="2">Belongs to the DoxX family.</text>
</comment>
<evidence type="ECO:0000256" key="5">
    <source>
        <dbReference type="ARBA" id="ARBA00022989"/>
    </source>
</evidence>
<feature type="transmembrane region" description="Helical" evidence="7">
    <location>
        <begin position="20"/>
        <end position="40"/>
    </location>
</feature>
<evidence type="ECO:0000313" key="8">
    <source>
        <dbReference type="EMBL" id="PRH88669.1"/>
    </source>
</evidence>
<dbReference type="EMBL" id="PUEJ01000002">
    <property type="protein sequence ID" value="PRH88669.1"/>
    <property type="molecule type" value="Genomic_DNA"/>
</dbReference>
<feature type="transmembrane region" description="Helical" evidence="7">
    <location>
        <begin position="129"/>
        <end position="153"/>
    </location>
</feature>
<feature type="transmembrane region" description="Helical" evidence="7">
    <location>
        <begin position="105"/>
        <end position="123"/>
    </location>
</feature>
<organism evidence="8 9">
    <name type="scientific">Labrys okinawensis</name>
    <dbReference type="NCBI Taxonomy" id="346911"/>
    <lineage>
        <taxon>Bacteria</taxon>
        <taxon>Pseudomonadati</taxon>
        <taxon>Pseudomonadota</taxon>
        <taxon>Alphaproteobacteria</taxon>
        <taxon>Hyphomicrobiales</taxon>
        <taxon>Xanthobacteraceae</taxon>
        <taxon>Labrys</taxon>
    </lineage>
</organism>
<evidence type="ECO:0000256" key="4">
    <source>
        <dbReference type="ARBA" id="ARBA00022692"/>
    </source>
</evidence>
<dbReference type="RefSeq" id="WP_105861016.1">
    <property type="nucleotide sequence ID" value="NZ_PUEJ01000002.1"/>
</dbReference>
<accession>A0A2S9QH38</accession>
<dbReference type="OrthoDB" id="121744at2"/>
<evidence type="ECO:0000256" key="1">
    <source>
        <dbReference type="ARBA" id="ARBA00004651"/>
    </source>
</evidence>
<keyword evidence="5 7" id="KW-1133">Transmembrane helix</keyword>
<dbReference type="GO" id="GO:0005886">
    <property type="term" value="C:plasma membrane"/>
    <property type="evidence" value="ECO:0007669"/>
    <property type="project" value="UniProtKB-SubCell"/>
</dbReference>
<gene>
    <name evidence="8" type="ORF">C5L14_05405</name>
</gene>
<proteinExistence type="inferred from homology"/>
<keyword evidence="6 7" id="KW-0472">Membrane</keyword>
<dbReference type="AlphaFoldDB" id="A0A2S9QH38"/>
<dbReference type="PANTHER" id="PTHR33452">
    <property type="entry name" value="OXIDOREDUCTASE CATD-RELATED"/>
    <property type="match status" value="1"/>
</dbReference>
<dbReference type="PANTHER" id="PTHR33452:SF1">
    <property type="entry name" value="INNER MEMBRANE PROTEIN YPHA-RELATED"/>
    <property type="match status" value="1"/>
</dbReference>
<protein>
    <submittedName>
        <fullName evidence="8">DoxX family protein</fullName>
    </submittedName>
</protein>
<dbReference type="InterPro" id="IPR032808">
    <property type="entry name" value="DoxX"/>
</dbReference>
<evidence type="ECO:0000256" key="2">
    <source>
        <dbReference type="ARBA" id="ARBA00006679"/>
    </source>
</evidence>
<keyword evidence="4 7" id="KW-0812">Transmembrane</keyword>
<sequence length="164" mass="18101">MTRTTFASPDPASAGLVDRLIGLFALIPHWLIALIARIALFRVFWWSARTKVADGTLFSLSDSAVYLFQEEYKLPLLPPELAAHLALLGESVFSILVLVGLATRLGGLGLFGMALVIQLFVYPDHYNEHLPWMVCALYLAKFGGGFFSLDALIARWTGRKVSFA</sequence>
<keyword evidence="3" id="KW-1003">Cell membrane</keyword>
<name>A0A2S9QH38_9HYPH</name>
<dbReference type="InterPro" id="IPR051907">
    <property type="entry name" value="DoxX-like_oxidoreductase"/>
</dbReference>